<evidence type="ECO:0000313" key="2">
    <source>
        <dbReference type="EMBL" id="CAI9781538.1"/>
    </source>
</evidence>
<dbReference type="Proteomes" id="UP000834106">
    <property type="component" value="Chromosome 18"/>
</dbReference>
<sequence length="187" mass="20515">MRVYDVRALYAIDITREVSNVGHDISHHTGPVNPNPNLQRIYRDGRCCGVWVHEFVNSSLLLVIHEFAEVVVGEEATAVVVVGGRGDGGRNILESGWKSERKSGEEEEGSLELGMKKMGLRRKRRRRRRLVVVEAVVNGFIWGGKSVSSHDLTGGHTTAIGLIPLGTESDFARTLGWSVKASPAGFL</sequence>
<protein>
    <recommendedName>
        <fullName evidence="1">DAGKc domain-containing protein</fullName>
    </recommendedName>
</protein>
<feature type="domain" description="DAGKc" evidence="1">
    <location>
        <begin position="135"/>
        <end position="180"/>
    </location>
</feature>
<dbReference type="Gene3D" id="3.40.50.10330">
    <property type="entry name" value="Probable inorganic polyphosphate/atp-NAD kinase, domain 1"/>
    <property type="match status" value="1"/>
</dbReference>
<proteinExistence type="predicted"/>
<dbReference type="AlphaFoldDB" id="A0AAD2A4X2"/>
<dbReference type="InterPro" id="IPR017438">
    <property type="entry name" value="ATP-NAD_kinase_N"/>
</dbReference>
<keyword evidence="3" id="KW-1185">Reference proteome</keyword>
<reference evidence="2" key="1">
    <citation type="submission" date="2023-05" db="EMBL/GenBank/DDBJ databases">
        <authorList>
            <person name="Huff M."/>
        </authorList>
    </citation>
    <scope>NUCLEOTIDE SEQUENCE</scope>
</reference>
<accession>A0AAD2A4X2</accession>
<dbReference type="Pfam" id="PF00781">
    <property type="entry name" value="DAGK_cat"/>
    <property type="match status" value="1"/>
</dbReference>
<dbReference type="SUPFAM" id="SSF111331">
    <property type="entry name" value="NAD kinase/diacylglycerol kinase-like"/>
    <property type="match status" value="1"/>
</dbReference>
<dbReference type="EMBL" id="OU503053">
    <property type="protein sequence ID" value="CAI9781538.1"/>
    <property type="molecule type" value="Genomic_DNA"/>
</dbReference>
<dbReference type="InterPro" id="IPR016064">
    <property type="entry name" value="NAD/diacylglycerol_kinase_sf"/>
</dbReference>
<dbReference type="InterPro" id="IPR001206">
    <property type="entry name" value="Diacylglycerol_kinase_cat_dom"/>
</dbReference>
<gene>
    <name evidence="2" type="ORF">FPE_LOCUS28968</name>
</gene>
<organism evidence="2 3">
    <name type="scientific">Fraxinus pennsylvanica</name>
    <dbReference type="NCBI Taxonomy" id="56036"/>
    <lineage>
        <taxon>Eukaryota</taxon>
        <taxon>Viridiplantae</taxon>
        <taxon>Streptophyta</taxon>
        <taxon>Embryophyta</taxon>
        <taxon>Tracheophyta</taxon>
        <taxon>Spermatophyta</taxon>
        <taxon>Magnoliopsida</taxon>
        <taxon>eudicotyledons</taxon>
        <taxon>Gunneridae</taxon>
        <taxon>Pentapetalae</taxon>
        <taxon>asterids</taxon>
        <taxon>lamiids</taxon>
        <taxon>Lamiales</taxon>
        <taxon>Oleaceae</taxon>
        <taxon>Oleeae</taxon>
        <taxon>Fraxinus</taxon>
    </lineage>
</organism>
<name>A0AAD2A4X2_9LAMI</name>
<evidence type="ECO:0000313" key="3">
    <source>
        <dbReference type="Proteomes" id="UP000834106"/>
    </source>
</evidence>
<evidence type="ECO:0000259" key="1">
    <source>
        <dbReference type="Pfam" id="PF00781"/>
    </source>
</evidence>
<dbReference type="GO" id="GO:0016301">
    <property type="term" value="F:kinase activity"/>
    <property type="evidence" value="ECO:0007669"/>
    <property type="project" value="InterPro"/>
</dbReference>